<dbReference type="InterPro" id="IPR005025">
    <property type="entry name" value="FMN_Rdtase-like_dom"/>
</dbReference>
<protein>
    <submittedName>
        <fullName evidence="2">NAD(P)H:quinone oxidoreductase</fullName>
        <ecNumber evidence="2">1.6.5.2</ecNumber>
    </submittedName>
</protein>
<feature type="domain" description="Flavodoxin-like" evidence="1">
    <location>
        <begin position="14"/>
        <end position="199"/>
    </location>
</feature>
<dbReference type="EC" id="1.6.5.2" evidence="2"/>
<dbReference type="RefSeq" id="WP_216343926.1">
    <property type="nucleotide sequence ID" value="NZ_JAHLEM010000265.1"/>
</dbReference>
<sequence>MEDVREQVSTPVNVSVIYYSSTGTVFALAKAAATAAEKAGAEVRLRKVPELAPAEAIAANAGWSAHMEVTQHVKEAMHDDLAWADVLLLGAPTRYGLPASQMKQFIDTTGPLWAQGLLMDKVASSFTATSTRHGGQESTILALNNTFYHWGCVIVPPGYADPIQFQSGNPYGSGHVAATGEEPPGEVELAAMEFQARRAVQFAAWLKRGRTAGR</sequence>
<dbReference type="NCBIfam" id="TIGR01755">
    <property type="entry name" value="flav_wrbA"/>
    <property type="match status" value="1"/>
</dbReference>
<dbReference type="InterPro" id="IPR008254">
    <property type="entry name" value="Flavodoxin/NO_synth"/>
</dbReference>
<dbReference type="PROSITE" id="PS50902">
    <property type="entry name" value="FLAVODOXIN_LIKE"/>
    <property type="match status" value="1"/>
</dbReference>
<proteinExistence type="predicted"/>
<dbReference type="PANTHER" id="PTHR30546">
    <property type="entry name" value="FLAVODOXIN-RELATED PROTEIN WRBA-RELATED"/>
    <property type="match status" value="1"/>
</dbReference>
<keyword evidence="2" id="KW-0560">Oxidoreductase</keyword>
<keyword evidence="3" id="KW-1185">Reference proteome</keyword>
<evidence type="ECO:0000259" key="1">
    <source>
        <dbReference type="PROSITE" id="PS50902"/>
    </source>
</evidence>
<accession>A0ABS6CJ49</accession>
<dbReference type="GO" id="GO:0003955">
    <property type="term" value="F:NAD(P)H dehydrogenase (quinone) activity"/>
    <property type="evidence" value="ECO:0007669"/>
    <property type="project" value="UniProtKB-EC"/>
</dbReference>
<dbReference type="InterPro" id="IPR010089">
    <property type="entry name" value="Flavoprotein_WrbA-like"/>
</dbReference>
<dbReference type="PANTHER" id="PTHR30546:SF23">
    <property type="entry name" value="FLAVOPROTEIN-LIKE PROTEIN YCP4-RELATED"/>
    <property type="match status" value="1"/>
</dbReference>
<gene>
    <name evidence="2" type="primary">wrbA</name>
    <name evidence="2" type="ORF">KN815_23545</name>
</gene>
<dbReference type="Proteomes" id="UP000720508">
    <property type="component" value="Unassembled WGS sequence"/>
</dbReference>
<dbReference type="Pfam" id="PF03358">
    <property type="entry name" value="FMN_red"/>
    <property type="match status" value="1"/>
</dbReference>
<organism evidence="2 3">
    <name type="scientific">Streptomyces niphimycinicus</name>
    <dbReference type="NCBI Taxonomy" id="2842201"/>
    <lineage>
        <taxon>Bacteria</taxon>
        <taxon>Bacillati</taxon>
        <taxon>Actinomycetota</taxon>
        <taxon>Actinomycetes</taxon>
        <taxon>Kitasatosporales</taxon>
        <taxon>Streptomycetaceae</taxon>
        <taxon>Streptomyces</taxon>
    </lineage>
</organism>
<comment type="caution">
    <text evidence="2">The sequence shown here is derived from an EMBL/GenBank/DDBJ whole genome shotgun (WGS) entry which is preliminary data.</text>
</comment>
<name>A0ABS6CJ49_9ACTN</name>
<evidence type="ECO:0000313" key="3">
    <source>
        <dbReference type="Proteomes" id="UP000720508"/>
    </source>
</evidence>
<reference evidence="2 3" key="1">
    <citation type="submission" date="2021-06" db="EMBL/GenBank/DDBJ databases">
        <authorList>
            <person name="Pan X."/>
        </authorList>
    </citation>
    <scope>NUCLEOTIDE SEQUENCE [LARGE SCALE GENOMIC DNA]</scope>
    <source>
        <strain evidence="2 3">4503</strain>
    </source>
</reference>
<evidence type="ECO:0000313" key="2">
    <source>
        <dbReference type="EMBL" id="MBU3866927.1"/>
    </source>
</evidence>
<dbReference type="EMBL" id="JAHLEM010000265">
    <property type="protein sequence ID" value="MBU3866927.1"/>
    <property type="molecule type" value="Genomic_DNA"/>
</dbReference>
<dbReference type="NCBIfam" id="NF002999">
    <property type="entry name" value="PRK03767.1"/>
    <property type="match status" value="1"/>
</dbReference>